<evidence type="ECO:0000313" key="2">
    <source>
        <dbReference type="Proteomes" id="UP000502608"/>
    </source>
</evidence>
<dbReference type="Proteomes" id="UP000502608">
    <property type="component" value="Chromosome"/>
</dbReference>
<reference evidence="1 2" key="1">
    <citation type="submission" date="2020-03" db="EMBL/GenBank/DDBJ databases">
        <title>Complete genome sequence of Shewanella sp.</title>
        <authorList>
            <person name="Kim Y.-S."/>
            <person name="Kim S.-J."/>
            <person name="Jung H.-K."/>
            <person name="Kim K.-H."/>
        </authorList>
    </citation>
    <scope>NUCLEOTIDE SEQUENCE [LARGE SCALE GENOMIC DNA]</scope>
    <source>
        <strain evidence="1 2">PN3F2</strain>
    </source>
</reference>
<keyword evidence="2" id="KW-1185">Reference proteome</keyword>
<dbReference type="RefSeq" id="WP_167676153.1">
    <property type="nucleotide sequence ID" value="NZ_CP050313.1"/>
</dbReference>
<accession>A0A6G9QHI7</accession>
<dbReference type="KEGG" id="saes:HBH39_04985"/>
<gene>
    <name evidence="1" type="ORF">HBH39_04985</name>
</gene>
<dbReference type="EMBL" id="CP050313">
    <property type="protein sequence ID" value="QIR13932.1"/>
    <property type="molecule type" value="Genomic_DNA"/>
</dbReference>
<organism evidence="1 2">
    <name type="scientific">Shewanella aestuarii</name>
    <dbReference type="NCBI Taxonomy" id="1028752"/>
    <lineage>
        <taxon>Bacteria</taxon>
        <taxon>Pseudomonadati</taxon>
        <taxon>Pseudomonadota</taxon>
        <taxon>Gammaproteobacteria</taxon>
        <taxon>Alteromonadales</taxon>
        <taxon>Shewanellaceae</taxon>
        <taxon>Shewanella</taxon>
    </lineage>
</organism>
<proteinExistence type="predicted"/>
<dbReference type="AlphaFoldDB" id="A0A6G9QHI7"/>
<sequence>MSQKPQHYGINEATCATEINWALKTFVEMVRDGDEVPQHLLEFIAGGVEKYLKGGKPWSSKVDSEFKNSNAIGLMLAIIERGGSQLDIAAHWGVTNSRISQMLAPPEDDQRGLDLIRRNMLKNSYLALYKNKNLSDMLNALSEMKESTK</sequence>
<name>A0A6G9QHI7_9GAMM</name>
<evidence type="ECO:0000313" key="1">
    <source>
        <dbReference type="EMBL" id="QIR13932.1"/>
    </source>
</evidence>
<protein>
    <submittedName>
        <fullName evidence="1">Uncharacterized protein</fullName>
    </submittedName>
</protein>